<dbReference type="Proteomes" id="UP000319191">
    <property type="component" value="Unassembled WGS sequence"/>
</dbReference>
<dbReference type="Pfam" id="PF01850">
    <property type="entry name" value="PIN"/>
    <property type="match status" value="1"/>
</dbReference>
<dbReference type="AlphaFoldDB" id="A0A552J9W4"/>
<dbReference type="InterPro" id="IPR051619">
    <property type="entry name" value="TypeII_TA_RNase_PINc/VapC"/>
</dbReference>
<evidence type="ECO:0000313" key="4">
    <source>
        <dbReference type="Proteomes" id="UP000319191"/>
    </source>
</evidence>
<comment type="caution">
    <text evidence="3">The sequence shown here is derived from an EMBL/GenBank/DDBJ whole genome shotgun (WGS) entry which is preliminary data.</text>
</comment>
<dbReference type="Gene3D" id="3.40.50.1010">
    <property type="entry name" value="5'-nuclease"/>
    <property type="match status" value="1"/>
</dbReference>
<dbReference type="SUPFAM" id="SSF88723">
    <property type="entry name" value="PIN domain-like"/>
    <property type="match status" value="1"/>
</dbReference>
<evidence type="ECO:0000256" key="1">
    <source>
        <dbReference type="ARBA" id="ARBA00022842"/>
    </source>
</evidence>
<dbReference type="PANTHER" id="PTHR35901:SF1">
    <property type="entry name" value="EXONUCLEASE VAPC9"/>
    <property type="match status" value="1"/>
</dbReference>
<feature type="domain" description="PIN" evidence="2">
    <location>
        <begin position="3"/>
        <end position="124"/>
    </location>
</feature>
<protein>
    <submittedName>
        <fullName evidence="3">PIN domain-containing protein</fullName>
    </submittedName>
</protein>
<organism evidence="3 4">
    <name type="scientific">Microcystis novacekii Mn_MB_F_20050700_S1D</name>
    <dbReference type="NCBI Taxonomy" id="2486266"/>
    <lineage>
        <taxon>Bacteria</taxon>
        <taxon>Bacillati</taxon>
        <taxon>Cyanobacteriota</taxon>
        <taxon>Cyanophyceae</taxon>
        <taxon>Oscillatoriophycideae</taxon>
        <taxon>Chroococcales</taxon>
        <taxon>Microcystaceae</taxon>
        <taxon>Microcystis</taxon>
    </lineage>
</organism>
<keyword evidence="1" id="KW-0460">Magnesium</keyword>
<gene>
    <name evidence="3" type="ORF">EWV54_02740</name>
</gene>
<dbReference type="InterPro" id="IPR044153">
    <property type="entry name" value="PIN_Pae0151-like"/>
</dbReference>
<dbReference type="InterPro" id="IPR002716">
    <property type="entry name" value="PIN_dom"/>
</dbReference>
<accession>A0A552J9W4</accession>
<dbReference type="CDD" id="cd09873">
    <property type="entry name" value="PIN_Pae0151-like"/>
    <property type="match status" value="1"/>
</dbReference>
<evidence type="ECO:0000259" key="2">
    <source>
        <dbReference type="Pfam" id="PF01850"/>
    </source>
</evidence>
<dbReference type="InterPro" id="IPR029060">
    <property type="entry name" value="PIN-like_dom_sf"/>
</dbReference>
<name>A0A552J9W4_9CHRO</name>
<proteinExistence type="predicted"/>
<reference evidence="3 4" key="1">
    <citation type="submission" date="2019-01" db="EMBL/GenBank/DDBJ databases">
        <title>Coherence of Microcystis species and biogeography revealed through population genomics.</title>
        <authorList>
            <person name="Perez-Carrascal O.M."/>
            <person name="Terrat Y."/>
            <person name="Giani A."/>
            <person name="Fortin N."/>
            <person name="Tromas N."/>
            <person name="Shapiro B.J."/>
        </authorList>
    </citation>
    <scope>NUCLEOTIDE SEQUENCE [LARGE SCALE GENOMIC DNA]</scope>
    <source>
        <strain evidence="3">Mn_MB_F_20050700_S1D</strain>
    </source>
</reference>
<evidence type="ECO:0000313" key="3">
    <source>
        <dbReference type="EMBL" id="TRU92549.1"/>
    </source>
</evidence>
<dbReference type="PANTHER" id="PTHR35901">
    <property type="entry name" value="RIBONUCLEASE VAPC3"/>
    <property type="match status" value="1"/>
</dbReference>
<dbReference type="EMBL" id="SFAV01000030">
    <property type="protein sequence ID" value="TRU92549.1"/>
    <property type="molecule type" value="Genomic_DNA"/>
</dbReference>
<sequence length="143" mass="16319">MLMVIDSSVIVKWFFLESLTQEALAIRQDWLTYKVDLIAPELILAEVGNIVWKKHRLGLITEQEGIDILSDLLALNLLTVSTEILLPIAYNLATEFDRTVYDSLYLGLAQSRGVKFITADLRLYNSVHSKLNFVEYLGNYQLP</sequence>